<sequence>MLHGLSLAICIVFLVFCPLTMLRTIVLLLLLANIGYFAWTQNGLAWAGLPRPAAVAAQASQTPAGEPLQPERIRFVRSEPAPEAATSTP</sequence>
<keyword evidence="1" id="KW-0812">Transmembrane</keyword>
<accession>A0A1M5E0F4</accession>
<evidence type="ECO:0000313" key="2">
    <source>
        <dbReference type="EMBL" id="SHF72709.1"/>
    </source>
</evidence>
<name>A0A1M5E0F4_9BURK</name>
<organism evidence="2 3">
    <name type="scientific">Lampropedia hyalina DSM 16112</name>
    <dbReference type="NCBI Taxonomy" id="1122156"/>
    <lineage>
        <taxon>Bacteria</taxon>
        <taxon>Pseudomonadati</taxon>
        <taxon>Pseudomonadota</taxon>
        <taxon>Betaproteobacteria</taxon>
        <taxon>Burkholderiales</taxon>
        <taxon>Comamonadaceae</taxon>
        <taxon>Lampropedia</taxon>
    </lineage>
</organism>
<gene>
    <name evidence="2" type="ORF">SAMN02745117_02504</name>
</gene>
<keyword evidence="3" id="KW-1185">Reference proteome</keyword>
<evidence type="ECO:0000313" key="3">
    <source>
        <dbReference type="Proteomes" id="UP000184327"/>
    </source>
</evidence>
<protein>
    <submittedName>
        <fullName evidence="2">Uncharacterized protein</fullName>
    </submittedName>
</protein>
<evidence type="ECO:0000256" key="1">
    <source>
        <dbReference type="SAM" id="Phobius"/>
    </source>
</evidence>
<proteinExistence type="predicted"/>
<dbReference type="STRING" id="1122156.SAMN02745117_02504"/>
<dbReference type="Proteomes" id="UP000184327">
    <property type="component" value="Unassembled WGS sequence"/>
</dbReference>
<keyword evidence="1" id="KW-0472">Membrane</keyword>
<keyword evidence="1" id="KW-1133">Transmembrane helix</keyword>
<feature type="transmembrane region" description="Helical" evidence="1">
    <location>
        <begin position="6"/>
        <end position="31"/>
    </location>
</feature>
<dbReference type="AlphaFoldDB" id="A0A1M5E0F4"/>
<reference evidence="2 3" key="1">
    <citation type="submission" date="2016-11" db="EMBL/GenBank/DDBJ databases">
        <authorList>
            <person name="Jaros S."/>
            <person name="Januszkiewicz K."/>
            <person name="Wedrychowicz H."/>
        </authorList>
    </citation>
    <scope>NUCLEOTIDE SEQUENCE [LARGE SCALE GENOMIC DNA]</scope>
    <source>
        <strain evidence="2 3">DSM 16112</strain>
    </source>
</reference>
<dbReference type="EMBL" id="FQUZ01000037">
    <property type="protein sequence ID" value="SHF72709.1"/>
    <property type="molecule type" value="Genomic_DNA"/>
</dbReference>